<dbReference type="InterPro" id="IPR030184">
    <property type="entry name" value="WAT1-related"/>
</dbReference>
<evidence type="ECO:0000256" key="3">
    <source>
        <dbReference type="ARBA" id="ARBA00022692"/>
    </source>
</evidence>
<feature type="domain" description="EamA" evidence="7">
    <location>
        <begin position="4"/>
        <end position="141"/>
    </location>
</feature>
<comment type="similarity">
    <text evidence="2 6">Belongs to the drug/metabolite transporter (DMT) superfamily. Plant drug/metabolite exporter (P-DME) (TC 2.A.7.4) family.</text>
</comment>
<evidence type="ECO:0000256" key="4">
    <source>
        <dbReference type="ARBA" id="ARBA00022989"/>
    </source>
</evidence>
<keyword evidence="4 6" id="KW-1133">Transmembrane helix</keyword>
<dbReference type="SUPFAM" id="SSF103481">
    <property type="entry name" value="Multidrug resistance efflux transporter EmrE"/>
    <property type="match status" value="1"/>
</dbReference>
<sequence>MEIFGPMLVVGSCVAWAIWFIMQAKMSMSFPAPYMISTIMCDMASMECFLIGSVVERDLHSWALGFNIHLASVLYIGLICSGFAVSLMIWVIEKRSPLFVSMFSPLQFIIMVILDWAILDEKLYVKNVLGSVIIVVVLYLYIIFQIVKELLPYFIIRIRNATFNLIVSINQVALFPRTSILSVKFVETDRERSTAEYQTPTLLGSVVALQTQVLRHS</sequence>
<comment type="caution">
    <text evidence="8">The sequence shown here is derived from an EMBL/GenBank/DDBJ whole genome shotgun (WGS) entry which is preliminary data.</text>
</comment>
<keyword evidence="3 6" id="KW-0812">Transmembrane</keyword>
<feature type="transmembrane region" description="Helical" evidence="6">
    <location>
        <begin position="34"/>
        <end position="55"/>
    </location>
</feature>
<dbReference type="EMBL" id="JAGFBR010000002">
    <property type="protein sequence ID" value="KAH0469375.1"/>
    <property type="molecule type" value="Genomic_DNA"/>
</dbReference>
<organism evidence="8 9">
    <name type="scientific">Dendrobium chrysotoxum</name>
    <name type="common">Orchid</name>
    <dbReference type="NCBI Taxonomy" id="161865"/>
    <lineage>
        <taxon>Eukaryota</taxon>
        <taxon>Viridiplantae</taxon>
        <taxon>Streptophyta</taxon>
        <taxon>Embryophyta</taxon>
        <taxon>Tracheophyta</taxon>
        <taxon>Spermatophyta</taxon>
        <taxon>Magnoliopsida</taxon>
        <taxon>Liliopsida</taxon>
        <taxon>Asparagales</taxon>
        <taxon>Orchidaceae</taxon>
        <taxon>Epidendroideae</taxon>
        <taxon>Malaxideae</taxon>
        <taxon>Dendrobiinae</taxon>
        <taxon>Dendrobium</taxon>
    </lineage>
</organism>
<dbReference type="Proteomes" id="UP000775213">
    <property type="component" value="Unassembled WGS sequence"/>
</dbReference>
<accession>A0AAV7HML0</accession>
<evidence type="ECO:0000256" key="6">
    <source>
        <dbReference type="RuleBase" id="RU363077"/>
    </source>
</evidence>
<reference evidence="8 9" key="1">
    <citation type="journal article" date="2021" name="Hortic Res">
        <title>Chromosome-scale assembly of the Dendrobium chrysotoxum genome enhances the understanding of orchid evolution.</title>
        <authorList>
            <person name="Zhang Y."/>
            <person name="Zhang G.Q."/>
            <person name="Zhang D."/>
            <person name="Liu X.D."/>
            <person name="Xu X.Y."/>
            <person name="Sun W.H."/>
            <person name="Yu X."/>
            <person name="Zhu X."/>
            <person name="Wang Z.W."/>
            <person name="Zhao X."/>
            <person name="Zhong W.Y."/>
            <person name="Chen H."/>
            <person name="Yin W.L."/>
            <person name="Huang T."/>
            <person name="Niu S.C."/>
            <person name="Liu Z.J."/>
        </authorList>
    </citation>
    <scope>NUCLEOTIDE SEQUENCE [LARGE SCALE GENOMIC DNA]</scope>
    <source>
        <strain evidence="8">Lindl</strain>
    </source>
</reference>
<feature type="transmembrane region" description="Helical" evidence="6">
    <location>
        <begin position="67"/>
        <end position="91"/>
    </location>
</feature>
<evidence type="ECO:0000256" key="1">
    <source>
        <dbReference type="ARBA" id="ARBA00004141"/>
    </source>
</evidence>
<evidence type="ECO:0000256" key="2">
    <source>
        <dbReference type="ARBA" id="ARBA00007635"/>
    </source>
</evidence>
<protein>
    <recommendedName>
        <fullName evidence="6">WAT1-related protein</fullName>
    </recommendedName>
</protein>
<dbReference type="GO" id="GO:0022857">
    <property type="term" value="F:transmembrane transporter activity"/>
    <property type="evidence" value="ECO:0007669"/>
    <property type="project" value="InterPro"/>
</dbReference>
<feature type="transmembrane region" description="Helical" evidence="6">
    <location>
        <begin position="6"/>
        <end position="22"/>
    </location>
</feature>
<dbReference type="AlphaFoldDB" id="A0AAV7HML0"/>
<keyword evidence="9" id="KW-1185">Reference proteome</keyword>
<dbReference type="InterPro" id="IPR000620">
    <property type="entry name" value="EamA_dom"/>
</dbReference>
<evidence type="ECO:0000259" key="7">
    <source>
        <dbReference type="Pfam" id="PF00892"/>
    </source>
</evidence>
<feature type="transmembrane region" description="Helical" evidence="6">
    <location>
        <begin position="124"/>
        <end position="147"/>
    </location>
</feature>
<comment type="subcellular location">
    <subcellularLocation>
        <location evidence="1 6">Membrane</location>
        <topology evidence="1 6">Multi-pass membrane protein</topology>
    </subcellularLocation>
</comment>
<name>A0AAV7HML0_DENCH</name>
<dbReference type="InterPro" id="IPR037185">
    <property type="entry name" value="EmrE-like"/>
</dbReference>
<dbReference type="GO" id="GO:0016020">
    <property type="term" value="C:membrane"/>
    <property type="evidence" value="ECO:0007669"/>
    <property type="project" value="UniProtKB-SubCell"/>
</dbReference>
<evidence type="ECO:0000313" key="8">
    <source>
        <dbReference type="EMBL" id="KAH0469375.1"/>
    </source>
</evidence>
<proteinExistence type="inferred from homology"/>
<evidence type="ECO:0000313" key="9">
    <source>
        <dbReference type="Proteomes" id="UP000775213"/>
    </source>
</evidence>
<dbReference type="PANTHER" id="PTHR31218">
    <property type="entry name" value="WAT1-RELATED PROTEIN"/>
    <property type="match status" value="1"/>
</dbReference>
<evidence type="ECO:0000256" key="5">
    <source>
        <dbReference type="ARBA" id="ARBA00023136"/>
    </source>
</evidence>
<gene>
    <name evidence="8" type="ORF">IEQ34_000933</name>
</gene>
<keyword evidence="5 6" id="KW-0472">Membrane</keyword>
<feature type="transmembrane region" description="Helical" evidence="6">
    <location>
        <begin position="98"/>
        <end position="118"/>
    </location>
</feature>
<dbReference type="Pfam" id="PF00892">
    <property type="entry name" value="EamA"/>
    <property type="match status" value="1"/>
</dbReference>